<keyword evidence="3" id="KW-0808">Transferase</keyword>
<dbReference type="InterPro" id="IPR016181">
    <property type="entry name" value="Acyl_CoA_acyltransferase"/>
</dbReference>
<reference evidence="4" key="1">
    <citation type="submission" date="2016-10" db="EMBL/GenBank/DDBJ databases">
        <authorList>
            <person name="Varghese N."/>
            <person name="Submissions S."/>
        </authorList>
    </citation>
    <scope>NUCLEOTIDE SEQUENCE [LARGE SCALE GENOMIC DNA]</scope>
    <source>
        <strain evidence="4">CGMCC 1.10657</strain>
    </source>
</reference>
<name>A0A1H4AM04_9GAMM</name>
<proteinExistence type="predicted"/>
<evidence type="ECO:0000313" key="3">
    <source>
        <dbReference type="EMBL" id="SEA36714.1"/>
    </source>
</evidence>
<dbReference type="Gene3D" id="3.40.630.30">
    <property type="match status" value="1"/>
</dbReference>
<dbReference type="Proteomes" id="UP000198658">
    <property type="component" value="Unassembled WGS sequence"/>
</dbReference>
<dbReference type="OrthoDB" id="208468at2"/>
<dbReference type="Pfam" id="PF13480">
    <property type="entry name" value="Acetyltransf_6"/>
    <property type="match status" value="1"/>
</dbReference>
<sequence>MSTTEEINETRSAARESTPKPLEPDDRYQLAVQGPRIERSINGARALLESWEKVDHKGAPRSSEVAAFFHLPYLSKRQGQNTPFVALWEKNGMPDGILIGRHSLRRPKLSFLKMRVLMPRLRVLEIGTGGLEAYSYTTAQQQAAYLRHLLVSGKVDRISIYNLPLDTDIGQALHDGLRYVGDGNPESAGHWFAELTDSAGNPIASNSAKTRSSFRRMDRKLCQFFNHKVEIQEFHSPDQVADFIKVAARIGECTYQSEIGVGVKDDAMWHNKLGLYAASGNLRAYLLLGGGKPLAYAVGALWESTYTGFATSFLPEYSTVSPGGYLLRRMIEQFQQDGVRWFDFGAPDYGYKKVYGTMRREIISMHYSAKTPAALTATILDATVKKSEHAIRHILEASGLMARLRRMRQR</sequence>
<evidence type="ECO:0000259" key="2">
    <source>
        <dbReference type="Pfam" id="PF13480"/>
    </source>
</evidence>
<organism evidence="3 4">
    <name type="scientific">Microbulbifer marinus</name>
    <dbReference type="NCBI Taxonomy" id="658218"/>
    <lineage>
        <taxon>Bacteria</taxon>
        <taxon>Pseudomonadati</taxon>
        <taxon>Pseudomonadota</taxon>
        <taxon>Gammaproteobacteria</taxon>
        <taxon>Cellvibrionales</taxon>
        <taxon>Microbulbiferaceae</taxon>
        <taxon>Microbulbifer</taxon>
    </lineage>
</organism>
<dbReference type="EMBL" id="FNQO01000003">
    <property type="protein sequence ID" value="SEA36714.1"/>
    <property type="molecule type" value="Genomic_DNA"/>
</dbReference>
<gene>
    <name evidence="3" type="ORF">SAMN05216562_2861</name>
</gene>
<feature type="domain" description="BioF2-like acetyltransferase" evidence="2">
    <location>
        <begin position="208"/>
        <end position="353"/>
    </location>
</feature>
<protein>
    <submittedName>
        <fullName evidence="3">Acetyltransferase involved in cellulose biosynthesis, CelD/BcsL family</fullName>
    </submittedName>
</protein>
<evidence type="ECO:0000313" key="4">
    <source>
        <dbReference type="Proteomes" id="UP000198658"/>
    </source>
</evidence>
<dbReference type="InterPro" id="IPR038740">
    <property type="entry name" value="BioF2-like_GNAT_dom"/>
</dbReference>
<dbReference type="SUPFAM" id="SSF55729">
    <property type="entry name" value="Acyl-CoA N-acyltransferases (Nat)"/>
    <property type="match status" value="1"/>
</dbReference>
<feature type="compositionally biased region" description="Basic and acidic residues" evidence="1">
    <location>
        <begin position="8"/>
        <end position="26"/>
    </location>
</feature>
<dbReference type="AlphaFoldDB" id="A0A1H4AM04"/>
<dbReference type="RefSeq" id="WP_091389922.1">
    <property type="nucleotide sequence ID" value="NZ_FNQO01000003.1"/>
</dbReference>
<keyword evidence="4" id="KW-1185">Reference proteome</keyword>
<dbReference type="GO" id="GO:0016740">
    <property type="term" value="F:transferase activity"/>
    <property type="evidence" value="ECO:0007669"/>
    <property type="project" value="UniProtKB-KW"/>
</dbReference>
<accession>A0A1H4AM04</accession>
<evidence type="ECO:0000256" key="1">
    <source>
        <dbReference type="SAM" id="MobiDB-lite"/>
    </source>
</evidence>
<feature type="region of interest" description="Disordered" evidence="1">
    <location>
        <begin position="1"/>
        <end position="26"/>
    </location>
</feature>